<dbReference type="Proteomes" id="UP001055072">
    <property type="component" value="Unassembled WGS sequence"/>
</dbReference>
<proteinExistence type="predicted"/>
<keyword evidence="2" id="KW-1185">Reference proteome</keyword>
<dbReference type="EMBL" id="MU274905">
    <property type="protein sequence ID" value="KAI0091741.1"/>
    <property type="molecule type" value="Genomic_DNA"/>
</dbReference>
<reference evidence="1" key="1">
    <citation type="journal article" date="2021" name="Environ. Microbiol.">
        <title>Gene family expansions and transcriptome signatures uncover fungal adaptations to wood decay.</title>
        <authorList>
            <person name="Hage H."/>
            <person name="Miyauchi S."/>
            <person name="Viragh M."/>
            <person name="Drula E."/>
            <person name="Min B."/>
            <person name="Chaduli D."/>
            <person name="Navarro D."/>
            <person name="Favel A."/>
            <person name="Norest M."/>
            <person name="Lesage-Meessen L."/>
            <person name="Balint B."/>
            <person name="Merenyi Z."/>
            <person name="de Eugenio L."/>
            <person name="Morin E."/>
            <person name="Martinez A.T."/>
            <person name="Baldrian P."/>
            <person name="Stursova M."/>
            <person name="Martinez M.J."/>
            <person name="Novotny C."/>
            <person name="Magnuson J.K."/>
            <person name="Spatafora J.W."/>
            <person name="Maurice S."/>
            <person name="Pangilinan J."/>
            <person name="Andreopoulos W."/>
            <person name="LaButti K."/>
            <person name="Hundley H."/>
            <person name="Na H."/>
            <person name="Kuo A."/>
            <person name="Barry K."/>
            <person name="Lipzen A."/>
            <person name="Henrissat B."/>
            <person name="Riley R."/>
            <person name="Ahrendt S."/>
            <person name="Nagy L.G."/>
            <person name="Grigoriev I.V."/>
            <person name="Martin F."/>
            <person name="Rosso M.N."/>
        </authorList>
    </citation>
    <scope>NUCLEOTIDE SEQUENCE</scope>
    <source>
        <strain evidence="1">CBS 384.51</strain>
    </source>
</reference>
<comment type="caution">
    <text evidence="1">The sequence shown here is derived from an EMBL/GenBank/DDBJ whole genome shotgun (WGS) entry which is preliminary data.</text>
</comment>
<evidence type="ECO:0000313" key="1">
    <source>
        <dbReference type="EMBL" id="KAI0091741.1"/>
    </source>
</evidence>
<accession>A0ACB8UBY3</accession>
<organism evidence="1 2">
    <name type="scientific">Irpex rosettiformis</name>
    <dbReference type="NCBI Taxonomy" id="378272"/>
    <lineage>
        <taxon>Eukaryota</taxon>
        <taxon>Fungi</taxon>
        <taxon>Dikarya</taxon>
        <taxon>Basidiomycota</taxon>
        <taxon>Agaricomycotina</taxon>
        <taxon>Agaricomycetes</taxon>
        <taxon>Polyporales</taxon>
        <taxon>Irpicaceae</taxon>
        <taxon>Irpex</taxon>
    </lineage>
</organism>
<name>A0ACB8UBY3_9APHY</name>
<sequence>MLAFISSIGLAVAVAVIARYFYIFTEPTISRGDQQPRVQLDQGTFVGTRNENIDKFLGIPYAKPPVGDLRFRLPVANEPYKGTHNASTFGSSCLQQAISFSSPANLAPEAIELLKSFSVPLPKSDEDCLTLNIWKPSEVPEGTRLPVVVWIHGGGFEVGSAASTDGSVIVKRSLEMDNPIMYISINYRLSAFGFLAGTEVKNAGVANLGLQDQREALRWVQRYISAFNGDPSKVTIWGQSAGAWSVGLQMVANAGDNEGLFRGAFMHSGSPVPYGDISHGQKYYDELVVEAGCANASDSLQCLRGVSSSVIKTMMDATPSLLSKEALSIVWMPRSDGTFFVDPPFQAVLKGAVANVPFVSGECDDEGTLFMLAQSDIITDNEVQEFVSSNYFPNASADEMNRLLTMYPQDLSQGSPFATGNRNALTPQSKRLAALQGDLLYTAPRRFLLQQRSEKQPAWSFSSRRMKSFPDLGSFHAHDMANVYGPGDLTDYLVNFVNYLDPNGPDSADWPQYTPSGRVLMTFLDGPAPRKLERDDFREDSIGYVTSLLLKYAL</sequence>
<evidence type="ECO:0000313" key="2">
    <source>
        <dbReference type="Proteomes" id="UP001055072"/>
    </source>
</evidence>
<gene>
    <name evidence="1" type="ORF">BDY19DRAFT_643521</name>
</gene>
<protein>
    <submittedName>
        <fullName evidence="1">Carotenoid ester lipase</fullName>
    </submittedName>
</protein>